<dbReference type="Gene3D" id="2.60.210.10">
    <property type="entry name" value="Apoptosis, Tumor Necrosis Factor Receptor Associated Protein 2, Chain A"/>
    <property type="match status" value="1"/>
</dbReference>
<dbReference type="CDD" id="cd00121">
    <property type="entry name" value="MATH"/>
    <property type="match status" value="1"/>
</dbReference>
<organism evidence="3 4">
    <name type="scientific">Trichonephila inaurata madagascariensis</name>
    <dbReference type="NCBI Taxonomy" id="2747483"/>
    <lineage>
        <taxon>Eukaryota</taxon>
        <taxon>Metazoa</taxon>
        <taxon>Ecdysozoa</taxon>
        <taxon>Arthropoda</taxon>
        <taxon>Chelicerata</taxon>
        <taxon>Arachnida</taxon>
        <taxon>Araneae</taxon>
        <taxon>Araneomorphae</taxon>
        <taxon>Entelegynae</taxon>
        <taxon>Araneoidea</taxon>
        <taxon>Nephilidae</taxon>
        <taxon>Trichonephila</taxon>
        <taxon>Trichonephila inaurata</taxon>
    </lineage>
</organism>
<evidence type="ECO:0000259" key="2">
    <source>
        <dbReference type="PROSITE" id="PS50144"/>
    </source>
</evidence>
<dbReference type="PANTHER" id="PTHR24413">
    <property type="entry name" value="SPECKLE-TYPE POZ PROTEIN"/>
    <property type="match status" value="1"/>
</dbReference>
<dbReference type="Proteomes" id="UP000886998">
    <property type="component" value="Unassembled WGS sequence"/>
</dbReference>
<evidence type="ECO:0000259" key="1">
    <source>
        <dbReference type="PROSITE" id="PS50097"/>
    </source>
</evidence>
<dbReference type="SUPFAM" id="SSF49599">
    <property type="entry name" value="TRAF domain-like"/>
    <property type="match status" value="1"/>
</dbReference>
<protein>
    <submittedName>
        <fullName evidence="3">TD and POZ domain-containing protein 3</fullName>
    </submittedName>
</protein>
<dbReference type="InterPro" id="IPR011333">
    <property type="entry name" value="SKP1/BTB/POZ_sf"/>
</dbReference>
<dbReference type="InterPro" id="IPR002083">
    <property type="entry name" value="MATH/TRAF_dom"/>
</dbReference>
<gene>
    <name evidence="3" type="primary">Tdpoz3</name>
    <name evidence="3" type="ORF">TNIN_94091</name>
</gene>
<feature type="domain" description="MATH" evidence="2">
    <location>
        <begin position="11"/>
        <end position="143"/>
    </location>
</feature>
<accession>A0A8X7CH76</accession>
<dbReference type="SUPFAM" id="SSF54695">
    <property type="entry name" value="POZ domain"/>
    <property type="match status" value="1"/>
</dbReference>
<dbReference type="Pfam" id="PF22486">
    <property type="entry name" value="MATH_2"/>
    <property type="match status" value="1"/>
</dbReference>
<comment type="caution">
    <text evidence="3">The sequence shown here is derived from an EMBL/GenBank/DDBJ whole genome shotgun (WGS) entry which is preliminary data.</text>
</comment>
<dbReference type="CDD" id="cd18186">
    <property type="entry name" value="BTB_POZ_ZBTB_KLHL-like"/>
    <property type="match status" value="1"/>
</dbReference>
<sequence>MDSQDISEKKCFTFTWIIENISYSWHKNGECILSPTFVVDTMAKTKWRLKLYPKREAETEVAFISFVLNRETDSKGPKKFKVCFELSFLAVDGSVLESNGISIKELEKGDGWCFGEFVKNDEVFKIRKKDYLPEDVLTAQCRIWDISGSVKKDGYCFARTRIVIEWRSFVWNIRKMSSFRKSICQITSASDGNSIVTLIFFTKGGQTNETLISIEASANNQTVKFLTLRLYVVDTSGKKSECLTDEIMLDNDIKTASSTFTFSKEKLLENKDRYLLDDALQLLCECAIANGTILEEIENISYGCHPLMQKGSLVQGDLESKKTSLDSTKILKENLEFSYKENLLCDTKLKTETRSFPANKFILSTRSPVFKAMFTNDMREKDSECVMIEDLDDDTVQRMLQYIYTATVPDLQWDSACNLYTAADKYEILSLKSKCGSFLKDNLTQGNACDLLILADMHQDKNLKSVVQDYILNHRNIFSTNEWELFMERNLRLAAGLMHLTLKK</sequence>
<evidence type="ECO:0000313" key="3">
    <source>
        <dbReference type="EMBL" id="GFY65735.1"/>
    </source>
</evidence>
<dbReference type="PROSITE" id="PS50097">
    <property type="entry name" value="BTB"/>
    <property type="match status" value="1"/>
</dbReference>
<feature type="domain" description="BTB" evidence="1">
    <location>
        <begin position="345"/>
        <end position="412"/>
    </location>
</feature>
<dbReference type="InterPro" id="IPR008974">
    <property type="entry name" value="TRAF-like"/>
</dbReference>
<dbReference type="GO" id="GO:0030163">
    <property type="term" value="P:protein catabolic process"/>
    <property type="evidence" value="ECO:0007669"/>
    <property type="project" value="UniProtKB-ARBA"/>
</dbReference>
<dbReference type="AlphaFoldDB" id="A0A8X7CH76"/>
<dbReference type="EMBL" id="BMAV01015660">
    <property type="protein sequence ID" value="GFY65735.1"/>
    <property type="molecule type" value="Genomic_DNA"/>
</dbReference>
<dbReference type="Gene3D" id="3.30.710.10">
    <property type="entry name" value="Potassium Channel Kv1.1, Chain A"/>
    <property type="match status" value="1"/>
</dbReference>
<dbReference type="Gene3D" id="1.25.40.420">
    <property type="match status" value="1"/>
</dbReference>
<keyword evidence="4" id="KW-1185">Reference proteome</keyword>
<dbReference type="SMART" id="SM00225">
    <property type="entry name" value="BTB"/>
    <property type="match status" value="1"/>
</dbReference>
<name>A0A8X7CH76_9ARAC</name>
<dbReference type="Pfam" id="PF00651">
    <property type="entry name" value="BTB"/>
    <property type="match status" value="1"/>
</dbReference>
<dbReference type="InterPro" id="IPR000210">
    <property type="entry name" value="BTB/POZ_dom"/>
</dbReference>
<reference evidence="3" key="1">
    <citation type="submission" date="2020-08" db="EMBL/GenBank/DDBJ databases">
        <title>Multicomponent nature underlies the extraordinary mechanical properties of spider dragline silk.</title>
        <authorList>
            <person name="Kono N."/>
            <person name="Nakamura H."/>
            <person name="Mori M."/>
            <person name="Yoshida Y."/>
            <person name="Ohtoshi R."/>
            <person name="Malay A.D."/>
            <person name="Moran D.A.P."/>
            <person name="Tomita M."/>
            <person name="Numata K."/>
            <person name="Arakawa K."/>
        </authorList>
    </citation>
    <scope>NUCLEOTIDE SEQUENCE</scope>
</reference>
<dbReference type="PROSITE" id="PS50144">
    <property type="entry name" value="MATH"/>
    <property type="match status" value="1"/>
</dbReference>
<evidence type="ECO:0000313" key="4">
    <source>
        <dbReference type="Proteomes" id="UP000886998"/>
    </source>
</evidence>
<dbReference type="OrthoDB" id="6777468at2759"/>
<proteinExistence type="predicted"/>